<dbReference type="Proteomes" id="UP000031829">
    <property type="component" value="Chromosome"/>
</dbReference>
<name>A0A0B6AGV3_PRIM2</name>
<accession>A0A0B6AGV3</accession>
<dbReference type="KEGG" id="bmeg:BG04_5057"/>
<dbReference type="AlphaFoldDB" id="A0A0B6AGV3"/>
<proteinExistence type="predicted"/>
<protein>
    <submittedName>
        <fullName evidence="1">Acetyltransferase domain protein</fullName>
    </submittedName>
</protein>
<dbReference type="PANTHER" id="PTHR43617:SF38">
    <property type="entry name" value="N-ACETYLTRANSFERASE DOMAIN-CONTAINING PROTEIN"/>
    <property type="match status" value="1"/>
</dbReference>
<dbReference type="InterPro" id="IPR050276">
    <property type="entry name" value="MshD_Acetyltransferase"/>
</dbReference>
<dbReference type="HOGENOM" id="CLU_013985_18_2_9"/>
<evidence type="ECO:0000313" key="2">
    <source>
        <dbReference type="Proteomes" id="UP000031829"/>
    </source>
</evidence>
<keyword evidence="1" id="KW-0808">Transferase</keyword>
<dbReference type="CDD" id="cd04301">
    <property type="entry name" value="NAT_SF"/>
    <property type="match status" value="1"/>
</dbReference>
<evidence type="ECO:0000313" key="1">
    <source>
        <dbReference type="EMBL" id="AJI24120.1"/>
    </source>
</evidence>
<gene>
    <name evidence="1" type="ORF">BG04_5057</name>
</gene>
<dbReference type="RefSeq" id="WP_016764355.1">
    <property type="nucleotide sequence ID" value="NZ_BCVB01000010.1"/>
</dbReference>
<reference evidence="1 2" key="1">
    <citation type="journal article" date="2015" name="Genome Announc.">
        <title>Complete genome sequences for 35 biothreat assay-relevant bacillus species.</title>
        <authorList>
            <person name="Johnson S.L."/>
            <person name="Daligault H.E."/>
            <person name="Davenport K.W."/>
            <person name="Jaissle J."/>
            <person name="Frey K.G."/>
            <person name="Ladner J.T."/>
            <person name="Broomall S.M."/>
            <person name="Bishop-Lilly K.A."/>
            <person name="Bruce D.C."/>
            <person name="Gibbons H.S."/>
            <person name="Coyne S.R."/>
            <person name="Lo C.C."/>
            <person name="Meincke L."/>
            <person name="Munk A.C."/>
            <person name="Koroleva G.I."/>
            <person name="Rosenzweig C.N."/>
            <person name="Palacios G.F."/>
            <person name="Redden C.L."/>
            <person name="Minogue T.D."/>
            <person name="Chain P.S."/>
        </authorList>
    </citation>
    <scope>NUCLEOTIDE SEQUENCE [LARGE SCALE GENOMIC DNA]</scope>
    <source>
        <strain evidence="2">ATCC 14581 / DSM 32 / JCM 2506 / NBRC 15308 / NCIMB 9376 / NCTC 10342 / NRRL B-14308 / VKM B-512</strain>
    </source>
</reference>
<dbReference type="GO" id="GO:0016747">
    <property type="term" value="F:acyltransferase activity, transferring groups other than amino-acyl groups"/>
    <property type="evidence" value="ECO:0007669"/>
    <property type="project" value="InterPro"/>
</dbReference>
<dbReference type="Pfam" id="PF00583">
    <property type="entry name" value="Acetyltransf_1"/>
    <property type="match status" value="1"/>
</dbReference>
<dbReference type="InterPro" id="IPR016181">
    <property type="entry name" value="Acyl_CoA_acyltransferase"/>
</dbReference>
<dbReference type="GeneID" id="93643022"/>
<dbReference type="EMBL" id="CP009920">
    <property type="protein sequence ID" value="AJI24120.1"/>
    <property type="molecule type" value="Genomic_DNA"/>
</dbReference>
<dbReference type="InterPro" id="IPR000182">
    <property type="entry name" value="GNAT_dom"/>
</dbReference>
<dbReference type="PANTHER" id="PTHR43617">
    <property type="entry name" value="L-AMINO ACID N-ACETYLTRANSFERASE"/>
    <property type="match status" value="1"/>
</dbReference>
<organism evidence="1 2">
    <name type="scientific">Priestia megaterium (strain ATCC 14581 / DSM 32 / CCUG 1817 / JCM 2506 / NBRC 15308 / NCIMB 9376 / NCTC 10342 / NRRL B-14308 / VKM B-512 / Ford 19)</name>
    <name type="common">Bacillus megaterium</name>
    <dbReference type="NCBI Taxonomy" id="1348623"/>
    <lineage>
        <taxon>Bacteria</taxon>
        <taxon>Bacillati</taxon>
        <taxon>Bacillota</taxon>
        <taxon>Bacilli</taxon>
        <taxon>Bacillales</taxon>
        <taxon>Bacillaceae</taxon>
        <taxon>Priestia</taxon>
    </lineage>
</organism>
<sequence>MKIIKATSSNIPSVARLYVDSWRITYKGLVPDAYLKSLSYEQSTEKWSLFLTEPSHFILLAIDEQGKIVGFSAGKPHLSRAEIYALYVCKEVQNQGIGHLLFSHSVKEFADQQYTSMIIWAMKKNKKAVQFYKKLGGKKILNRTSQFGETKVEDEAYGWERLPSNK</sequence>
<dbReference type="SUPFAM" id="SSF55729">
    <property type="entry name" value="Acyl-CoA N-acyltransferases (Nat)"/>
    <property type="match status" value="1"/>
</dbReference>
<dbReference type="Gene3D" id="3.40.630.30">
    <property type="match status" value="1"/>
</dbReference>
<dbReference type="PROSITE" id="PS51186">
    <property type="entry name" value="GNAT"/>
    <property type="match status" value="1"/>
</dbReference>